<evidence type="ECO:0000313" key="2">
    <source>
        <dbReference type="Proteomes" id="UP000479000"/>
    </source>
</evidence>
<keyword evidence="2" id="KW-1185">Reference proteome</keyword>
<protein>
    <submittedName>
        <fullName evidence="1">Uncharacterized protein</fullName>
    </submittedName>
</protein>
<name>A0A6H5HRA4_9HEMI</name>
<dbReference type="AlphaFoldDB" id="A0A6H5HRA4"/>
<feature type="non-terminal residue" evidence="1">
    <location>
        <position position="57"/>
    </location>
</feature>
<dbReference type="Proteomes" id="UP000479000">
    <property type="component" value="Unassembled WGS sequence"/>
</dbReference>
<gene>
    <name evidence="1" type="ORF">NTEN_LOCUS21336</name>
</gene>
<reference evidence="1 2" key="1">
    <citation type="submission" date="2020-02" db="EMBL/GenBank/DDBJ databases">
        <authorList>
            <person name="Ferguson B K."/>
        </authorList>
    </citation>
    <scope>NUCLEOTIDE SEQUENCE [LARGE SCALE GENOMIC DNA]</scope>
</reference>
<evidence type="ECO:0000313" key="1">
    <source>
        <dbReference type="EMBL" id="CAB0017311.1"/>
    </source>
</evidence>
<organism evidence="1 2">
    <name type="scientific">Nesidiocoris tenuis</name>
    <dbReference type="NCBI Taxonomy" id="355587"/>
    <lineage>
        <taxon>Eukaryota</taxon>
        <taxon>Metazoa</taxon>
        <taxon>Ecdysozoa</taxon>
        <taxon>Arthropoda</taxon>
        <taxon>Hexapoda</taxon>
        <taxon>Insecta</taxon>
        <taxon>Pterygota</taxon>
        <taxon>Neoptera</taxon>
        <taxon>Paraneoptera</taxon>
        <taxon>Hemiptera</taxon>
        <taxon>Heteroptera</taxon>
        <taxon>Panheteroptera</taxon>
        <taxon>Cimicomorpha</taxon>
        <taxon>Miridae</taxon>
        <taxon>Dicyphina</taxon>
        <taxon>Nesidiocoris</taxon>
    </lineage>
</organism>
<proteinExistence type="predicted"/>
<sequence length="57" mass="6512">MLTLYGRVRIRERNLFSIWGIKVSLRNFGWDQAPGSSPYRSSGIWTGYLGCINMQGT</sequence>
<accession>A0A6H5HRA4</accession>
<dbReference type="EMBL" id="CADCXU010031169">
    <property type="protein sequence ID" value="CAB0017311.1"/>
    <property type="molecule type" value="Genomic_DNA"/>
</dbReference>